<gene>
    <name evidence="6" type="ORF">CYPRO_2768</name>
</gene>
<evidence type="ECO:0000256" key="2">
    <source>
        <dbReference type="ARBA" id="ARBA00022692"/>
    </source>
</evidence>
<feature type="transmembrane region" description="Helical" evidence="5">
    <location>
        <begin position="258"/>
        <end position="276"/>
    </location>
</feature>
<keyword evidence="2 5" id="KW-0812">Transmembrane</keyword>
<evidence type="ECO:0000256" key="1">
    <source>
        <dbReference type="ARBA" id="ARBA00004141"/>
    </source>
</evidence>
<dbReference type="Proteomes" id="UP000254808">
    <property type="component" value="Chromosome"/>
</dbReference>
<dbReference type="Pfam" id="PF01925">
    <property type="entry name" value="TauE"/>
    <property type="match status" value="1"/>
</dbReference>
<feature type="transmembrane region" description="Helical" evidence="5">
    <location>
        <begin position="185"/>
        <end position="207"/>
    </location>
</feature>
<dbReference type="EMBL" id="CP027806">
    <property type="protein sequence ID" value="AXJ02007.1"/>
    <property type="molecule type" value="Genomic_DNA"/>
</dbReference>
<sequence>MLIFLILLLIGIFGGILAGMLGVGGGLIFTPVLIFLFTDSLEDPLPWIIGTSLLCTFAASLSSVRKHVRMNNFFKKDSLRVGAFSLAGTAAGVAVVQSAWYSQTEFSILFSGLLFFTAYKFIFKKKTVIKPEDAAHDENLLRDGSLSTPQSLAIGTAGGTVATLAGVGGGVIMVPLMTMLLRQPYLKAISISSAAIVFISFFGWGQLALGSPEESGTTAYTLGYVDFGAALPLIAGALIGANYGVYATSRIPKTYMEFVFGLLALAVAARLLWRVFASI</sequence>
<name>A0A345UNF5_9BACT</name>
<dbReference type="InterPro" id="IPR051598">
    <property type="entry name" value="TSUP/Inactive_protease-like"/>
</dbReference>
<keyword evidence="5" id="KW-1003">Cell membrane</keyword>
<dbReference type="PANTHER" id="PTHR43701">
    <property type="entry name" value="MEMBRANE TRANSPORTER PROTEIN MJ0441-RELATED"/>
    <property type="match status" value="1"/>
</dbReference>
<dbReference type="InterPro" id="IPR002781">
    <property type="entry name" value="TM_pro_TauE-like"/>
</dbReference>
<dbReference type="PANTHER" id="PTHR43701:SF2">
    <property type="entry name" value="MEMBRANE TRANSPORTER PROTEIN YJNA-RELATED"/>
    <property type="match status" value="1"/>
</dbReference>
<accession>A0A345UNF5</accession>
<evidence type="ECO:0000313" key="6">
    <source>
        <dbReference type="EMBL" id="AXJ02007.1"/>
    </source>
</evidence>
<feature type="transmembrane region" description="Helical" evidence="5">
    <location>
        <begin position="227"/>
        <end position="246"/>
    </location>
</feature>
<protein>
    <recommendedName>
        <fullName evidence="5">Probable membrane transporter protein</fullName>
    </recommendedName>
</protein>
<feature type="transmembrane region" description="Helical" evidence="5">
    <location>
        <begin position="81"/>
        <end position="100"/>
    </location>
</feature>
<evidence type="ECO:0000256" key="3">
    <source>
        <dbReference type="ARBA" id="ARBA00022989"/>
    </source>
</evidence>
<dbReference type="KEGG" id="cprv:CYPRO_2768"/>
<dbReference type="AlphaFoldDB" id="A0A345UNF5"/>
<evidence type="ECO:0000313" key="7">
    <source>
        <dbReference type="Proteomes" id="UP000254808"/>
    </source>
</evidence>
<comment type="subcellular location">
    <subcellularLocation>
        <location evidence="5">Cell membrane</location>
        <topology evidence="5">Multi-pass membrane protein</topology>
    </subcellularLocation>
    <subcellularLocation>
        <location evidence="1">Membrane</location>
        <topology evidence="1">Multi-pass membrane protein</topology>
    </subcellularLocation>
</comment>
<evidence type="ECO:0000256" key="5">
    <source>
        <dbReference type="RuleBase" id="RU363041"/>
    </source>
</evidence>
<keyword evidence="4 5" id="KW-0472">Membrane</keyword>
<dbReference type="OrthoDB" id="1524041at2"/>
<organism evidence="6 7">
    <name type="scientific">Cyclonatronum proteinivorum</name>
    <dbReference type="NCBI Taxonomy" id="1457365"/>
    <lineage>
        <taxon>Bacteria</taxon>
        <taxon>Pseudomonadati</taxon>
        <taxon>Balneolota</taxon>
        <taxon>Balneolia</taxon>
        <taxon>Balneolales</taxon>
        <taxon>Cyclonatronaceae</taxon>
        <taxon>Cyclonatronum</taxon>
    </lineage>
</organism>
<comment type="similarity">
    <text evidence="5">Belongs to the 4-toluene sulfonate uptake permease (TSUP) (TC 2.A.102) family.</text>
</comment>
<evidence type="ECO:0000256" key="4">
    <source>
        <dbReference type="ARBA" id="ARBA00023136"/>
    </source>
</evidence>
<feature type="transmembrane region" description="Helical" evidence="5">
    <location>
        <begin position="44"/>
        <end position="61"/>
    </location>
</feature>
<reference evidence="6 7" key="1">
    <citation type="submission" date="2018-03" db="EMBL/GenBank/DDBJ databases">
        <title>Phenotypic and genomic properties of Cyclonatronum proteinivorum gen. nov., sp. nov., a haloalkaliphilic bacteroidete from soda lakes possessing Na+-translocating rhodopsin.</title>
        <authorList>
            <person name="Toshchakov S.V."/>
            <person name="Korzhenkov A."/>
            <person name="Samarov N.I."/>
            <person name="Kublanov I.V."/>
            <person name="Muntyan M.S."/>
            <person name="Sorokin D.Y."/>
        </authorList>
    </citation>
    <scope>NUCLEOTIDE SEQUENCE [LARGE SCALE GENOMIC DNA]</scope>
    <source>
        <strain evidence="6 7">Omega</strain>
    </source>
</reference>
<feature type="transmembrane region" description="Helical" evidence="5">
    <location>
        <begin position="7"/>
        <end position="38"/>
    </location>
</feature>
<proteinExistence type="inferred from homology"/>
<dbReference type="GO" id="GO:0005886">
    <property type="term" value="C:plasma membrane"/>
    <property type="evidence" value="ECO:0007669"/>
    <property type="project" value="UniProtKB-SubCell"/>
</dbReference>
<keyword evidence="7" id="KW-1185">Reference proteome</keyword>
<keyword evidence="3 5" id="KW-1133">Transmembrane helix</keyword>